<dbReference type="GO" id="GO:0005524">
    <property type="term" value="F:ATP binding"/>
    <property type="evidence" value="ECO:0007669"/>
    <property type="project" value="UniProtKB-UniRule"/>
</dbReference>
<keyword evidence="6" id="KW-0418">Kinase</keyword>
<evidence type="ECO:0000256" key="4">
    <source>
        <dbReference type="SAM" id="MobiDB-lite"/>
    </source>
</evidence>
<evidence type="ECO:0000259" key="5">
    <source>
        <dbReference type="PROSITE" id="PS50011"/>
    </source>
</evidence>
<keyword evidence="1 3" id="KW-0547">Nucleotide-binding</keyword>
<feature type="compositionally biased region" description="Low complexity" evidence="4">
    <location>
        <begin position="51"/>
        <end position="83"/>
    </location>
</feature>
<dbReference type="SMART" id="SM00220">
    <property type="entry name" value="S_TKc"/>
    <property type="match status" value="1"/>
</dbReference>
<name>A0A9N8F114_9STRA</name>
<dbReference type="OrthoDB" id="193931at2759"/>
<feature type="compositionally biased region" description="Basic residues" evidence="4">
    <location>
        <begin position="200"/>
        <end position="211"/>
    </location>
</feature>
<evidence type="ECO:0000256" key="2">
    <source>
        <dbReference type="ARBA" id="ARBA00022840"/>
    </source>
</evidence>
<dbReference type="PANTHER" id="PTHR24347">
    <property type="entry name" value="SERINE/THREONINE-PROTEIN KINASE"/>
    <property type="match status" value="1"/>
</dbReference>
<dbReference type="InterPro" id="IPR011009">
    <property type="entry name" value="Kinase-like_dom_sf"/>
</dbReference>
<dbReference type="SUPFAM" id="SSF56112">
    <property type="entry name" value="Protein kinase-like (PK-like)"/>
    <property type="match status" value="1"/>
</dbReference>
<dbReference type="EMBL" id="CAICTM010002216">
    <property type="protein sequence ID" value="CAB9528410.1"/>
    <property type="molecule type" value="Genomic_DNA"/>
</dbReference>
<comment type="caution">
    <text evidence="6">The sequence shown here is derived from an EMBL/GenBank/DDBJ whole genome shotgun (WGS) entry which is preliminary data.</text>
</comment>
<dbReference type="PROSITE" id="PS00108">
    <property type="entry name" value="PROTEIN_KINASE_ST"/>
    <property type="match status" value="1"/>
</dbReference>
<reference evidence="6" key="1">
    <citation type="submission" date="2020-06" db="EMBL/GenBank/DDBJ databases">
        <authorList>
            <consortium name="Plant Systems Biology data submission"/>
        </authorList>
    </citation>
    <scope>NUCLEOTIDE SEQUENCE</scope>
    <source>
        <strain evidence="6">D6</strain>
    </source>
</reference>
<proteinExistence type="predicted"/>
<dbReference type="Proteomes" id="UP001153069">
    <property type="component" value="Unassembled WGS sequence"/>
</dbReference>
<dbReference type="CDD" id="cd05117">
    <property type="entry name" value="STKc_CAMK"/>
    <property type="match status" value="1"/>
</dbReference>
<feature type="region of interest" description="Disordered" evidence="4">
    <location>
        <begin position="1"/>
        <end position="230"/>
    </location>
</feature>
<gene>
    <name evidence="6" type="ORF">SEMRO_2218_G319560.1</name>
</gene>
<dbReference type="AlphaFoldDB" id="A0A9N8F114"/>
<feature type="compositionally biased region" description="Basic and acidic residues" evidence="4">
    <location>
        <begin position="10"/>
        <end position="20"/>
    </location>
</feature>
<keyword evidence="7" id="KW-1185">Reference proteome</keyword>
<keyword evidence="6" id="KW-0808">Transferase</keyword>
<feature type="domain" description="Protein kinase" evidence="5">
    <location>
        <begin position="235"/>
        <end position="493"/>
    </location>
</feature>
<evidence type="ECO:0000313" key="7">
    <source>
        <dbReference type="Proteomes" id="UP001153069"/>
    </source>
</evidence>
<dbReference type="FunFam" id="1.10.510.10:FF:000571">
    <property type="entry name" value="Maternal embryonic leucine zipper kinase"/>
    <property type="match status" value="1"/>
</dbReference>
<dbReference type="InterPro" id="IPR008271">
    <property type="entry name" value="Ser/Thr_kinase_AS"/>
</dbReference>
<dbReference type="InterPro" id="IPR017441">
    <property type="entry name" value="Protein_kinase_ATP_BS"/>
</dbReference>
<dbReference type="InterPro" id="IPR000719">
    <property type="entry name" value="Prot_kinase_dom"/>
</dbReference>
<sequence>MSRLVKRILGKGEKKDRDGIAQEFFGESRSSQELPASVPSPPPKAKDPPTKAKQSQRRSSATRASATKVSNSSSSPNNKGGSTAVSTSTGVKPSQVQKVSKKPYVPPAPITAIVQEGSNTAASAPASKRRSSGVDKKSAGGEQQKTRRSSTTSAKKDHHHHHTSTSASKSKATKTAATPPPPPAPTTTTTDTMSSDKKKDSRKKSSRKKSTHERQEDLKTPEPSSESGMRFDELYRLKGVLGTGAFSTVREGFHRSNANSSYAVKCVNRKKLSEEDEAALLDEVAILKAMKNVHIIRLYDFFTEPSTYYLVMERMRGGELFDRIVAKAYYNEKEARDTCKILLEAVEHCHKHSVAHRDLKPENLLLLSEEDDSAVKIADFGFAKIVKEPNSLTTQCGTPGYVAPEILEGNAYDERADMWSVGVILYILLGGYPPFIESTQRDLFRKIRKGEYEFHEEYWGTVSTEAKNLISSLLTVDPVKRLSAKNGMLNPWITGDDAALEGRDLGANLEKFKAFNARRKFKAVVQTIMAVNKLNFMGNQLNLDALQPRGDD</sequence>
<protein>
    <submittedName>
        <fullName evidence="6">MAP kinase-activated protein kinase 2</fullName>
    </submittedName>
</protein>
<dbReference type="GO" id="GO:0004672">
    <property type="term" value="F:protein kinase activity"/>
    <property type="evidence" value="ECO:0007669"/>
    <property type="project" value="InterPro"/>
</dbReference>
<evidence type="ECO:0000256" key="1">
    <source>
        <dbReference type="ARBA" id="ARBA00022741"/>
    </source>
</evidence>
<dbReference type="Gene3D" id="3.30.200.20">
    <property type="entry name" value="Phosphorylase Kinase, domain 1"/>
    <property type="match status" value="1"/>
</dbReference>
<dbReference type="PROSITE" id="PS00107">
    <property type="entry name" value="PROTEIN_KINASE_ATP"/>
    <property type="match status" value="1"/>
</dbReference>
<dbReference type="Gene3D" id="1.10.510.10">
    <property type="entry name" value="Transferase(Phosphotransferase) domain 1"/>
    <property type="match status" value="1"/>
</dbReference>
<evidence type="ECO:0000256" key="3">
    <source>
        <dbReference type="PROSITE-ProRule" id="PRU10141"/>
    </source>
</evidence>
<dbReference type="Pfam" id="PF00069">
    <property type="entry name" value="Pkinase"/>
    <property type="match status" value="1"/>
</dbReference>
<evidence type="ECO:0000313" key="6">
    <source>
        <dbReference type="EMBL" id="CAB9528410.1"/>
    </source>
</evidence>
<feature type="compositionally biased region" description="Low complexity" evidence="4">
    <location>
        <begin position="164"/>
        <end position="177"/>
    </location>
</feature>
<organism evidence="6 7">
    <name type="scientific">Seminavis robusta</name>
    <dbReference type="NCBI Taxonomy" id="568900"/>
    <lineage>
        <taxon>Eukaryota</taxon>
        <taxon>Sar</taxon>
        <taxon>Stramenopiles</taxon>
        <taxon>Ochrophyta</taxon>
        <taxon>Bacillariophyta</taxon>
        <taxon>Bacillariophyceae</taxon>
        <taxon>Bacillariophycidae</taxon>
        <taxon>Naviculales</taxon>
        <taxon>Naviculaceae</taxon>
        <taxon>Seminavis</taxon>
    </lineage>
</organism>
<feature type="binding site" evidence="3">
    <location>
        <position position="265"/>
    </location>
    <ligand>
        <name>ATP</name>
        <dbReference type="ChEBI" id="CHEBI:30616"/>
    </ligand>
</feature>
<accession>A0A9N8F114</accession>
<keyword evidence="2 3" id="KW-0067">ATP-binding</keyword>
<dbReference type="PROSITE" id="PS50011">
    <property type="entry name" value="PROTEIN_KINASE_DOM"/>
    <property type="match status" value="1"/>
</dbReference>